<keyword evidence="2" id="KW-1185">Reference proteome</keyword>
<evidence type="ECO:0000313" key="2">
    <source>
        <dbReference type="Proteomes" id="UP001303046"/>
    </source>
</evidence>
<comment type="caution">
    <text evidence="1">The sequence shown here is derived from an EMBL/GenBank/DDBJ whole genome shotgun (WGS) entry which is preliminary data.</text>
</comment>
<gene>
    <name evidence="1" type="primary">Necator_chrIII.g10917</name>
    <name evidence="1" type="ORF">RB195_010152</name>
</gene>
<name>A0ABR1CY24_NECAM</name>
<protein>
    <submittedName>
        <fullName evidence="1">Uncharacterized protein</fullName>
    </submittedName>
</protein>
<proteinExistence type="predicted"/>
<reference evidence="1 2" key="1">
    <citation type="submission" date="2023-08" db="EMBL/GenBank/DDBJ databases">
        <title>A Necator americanus chromosomal reference genome.</title>
        <authorList>
            <person name="Ilik V."/>
            <person name="Petrzelkova K.J."/>
            <person name="Pardy F."/>
            <person name="Fuh T."/>
            <person name="Niatou-Singa F.S."/>
            <person name="Gouil Q."/>
            <person name="Baker L."/>
            <person name="Ritchie M.E."/>
            <person name="Jex A.R."/>
            <person name="Gazzola D."/>
            <person name="Li H."/>
            <person name="Toshio Fujiwara R."/>
            <person name="Zhan B."/>
            <person name="Aroian R.V."/>
            <person name="Pafco B."/>
            <person name="Schwarz E.M."/>
        </authorList>
    </citation>
    <scope>NUCLEOTIDE SEQUENCE [LARGE SCALE GENOMIC DNA]</scope>
    <source>
        <strain evidence="1 2">Aroian</strain>
        <tissue evidence="1">Whole animal</tissue>
    </source>
</reference>
<organism evidence="1 2">
    <name type="scientific">Necator americanus</name>
    <name type="common">Human hookworm</name>
    <dbReference type="NCBI Taxonomy" id="51031"/>
    <lineage>
        <taxon>Eukaryota</taxon>
        <taxon>Metazoa</taxon>
        <taxon>Ecdysozoa</taxon>
        <taxon>Nematoda</taxon>
        <taxon>Chromadorea</taxon>
        <taxon>Rhabditida</taxon>
        <taxon>Rhabditina</taxon>
        <taxon>Rhabditomorpha</taxon>
        <taxon>Strongyloidea</taxon>
        <taxon>Ancylostomatidae</taxon>
        <taxon>Bunostominae</taxon>
        <taxon>Necator</taxon>
    </lineage>
</organism>
<accession>A0ABR1CY24</accession>
<dbReference type="Proteomes" id="UP001303046">
    <property type="component" value="Unassembled WGS sequence"/>
</dbReference>
<dbReference type="EMBL" id="JAVFWL010000003">
    <property type="protein sequence ID" value="KAK6742713.1"/>
    <property type="molecule type" value="Genomic_DNA"/>
</dbReference>
<sequence length="101" mass="11749">MDNIDEENGRLVEDLHECTRKAESFETNKRYLPLEILELIRQRGAARAARNQELTFELAKFCREVIKEDLKERKAEVQADAAKAERAFATPVENSSIERRE</sequence>
<evidence type="ECO:0000313" key="1">
    <source>
        <dbReference type="EMBL" id="KAK6742713.1"/>
    </source>
</evidence>